<dbReference type="EMBL" id="UINC01018573">
    <property type="protein sequence ID" value="SVA78133.1"/>
    <property type="molecule type" value="Genomic_DNA"/>
</dbReference>
<name>A0A381YNJ1_9ZZZZ</name>
<reference evidence="1" key="1">
    <citation type="submission" date="2018-05" db="EMBL/GenBank/DDBJ databases">
        <authorList>
            <person name="Lanie J.A."/>
            <person name="Ng W.-L."/>
            <person name="Kazmierczak K.M."/>
            <person name="Andrzejewski T.M."/>
            <person name="Davidsen T.M."/>
            <person name="Wayne K.J."/>
            <person name="Tettelin H."/>
            <person name="Glass J.I."/>
            <person name="Rusch D."/>
            <person name="Podicherti R."/>
            <person name="Tsui H.-C.T."/>
            <person name="Winkler M.E."/>
        </authorList>
    </citation>
    <scope>NUCLEOTIDE SEQUENCE</scope>
</reference>
<proteinExistence type="predicted"/>
<protein>
    <submittedName>
        <fullName evidence="1">Uncharacterized protein</fullName>
    </submittedName>
</protein>
<dbReference type="AlphaFoldDB" id="A0A381YNJ1"/>
<gene>
    <name evidence="1" type="ORF">METZ01_LOCUS130987</name>
</gene>
<accession>A0A381YNJ1</accession>
<organism evidence="1">
    <name type="scientific">marine metagenome</name>
    <dbReference type="NCBI Taxonomy" id="408172"/>
    <lineage>
        <taxon>unclassified sequences</taxon>
        <taxon>metagenomes</taxon>
        <taxon>ecological metagenomes</taxon>
    </lineage>
</organism>
<evidence type="ECO:0000313" key="1">
    <source>
        <dbReference type="EMBL" id="SVA78133.1"/>
    </source>
</evidence>
<sequence length="56" mass="6454">MDRNKTTTSLNKELKILKQQLSKLEDEDGLCFWTGDGQEIDALYARIKEIGKILNK</sequence>